<dbReference type="PANTHER" id="PTHR12732:SF0">
    <property type="entry name" value="PCI DOMAIN-CONTAINING PROTEIN 2"/>
    <property type="match status" value="1"/>
</dbReference>
<dbReference type="FunCoup" id="A0A0B2UH75">
    <property type="interactions" value="172"/>
</dbReference>
<dbReference type="Proteomes" id="UP000031056">
    <property type="component" value="Unassembled WGS sequence"/>
</dbReference>
<dbReference type="HOGENOM" id="CLU_816429_0_0_1"/>
<dbReference type="InterPro" id="IPR036388">
    <property type="entry name" value="WH-like_DNA-bd_sf"/>
</dbReference>
<gene>
    <name evidence="1" type="ORF">M896_010740</name>
</gene>
<dbReference type="GeneID" id="26260917"/>
<name>A0A0B2UH75_9MICR</name>
<dbReference type="InParanoid" id="A0A0B2UH75"/>
<dbReference type="GO" id="GO:0016973">
    <property type="term" value="P:poly(A)+ mRNA export from nucleus"/>
    <property type="evidence" value="ECO:0007669"/>
    <property type="project" value="TreeGrafter"/>
</dbReference>
<reference evidence="1 2" key="1">
    <citation type="journal article" date="2014" name="MBio">
        <title>The Ordospora colligata genome; evolution of extreme reduction in microsporidia and host-to-parasite horizontal gene transfer.</title>
        <authorList>
            <person name="Pombert J.-F."/>
            <person name="Haag K.L."/>
            <person name="Beidas S."/>
            <person name="Ebert D."/>
            <person name="Keeling P.J."/>
        </authorList>
    </citation>
    <scope>NUCLEOTIDE SEQUENCE [LARGE SCALE GENOMIC DNA]</scope>
    <source>
        <strain evidence="1 2">OC4</strain>
    </source>
</reference>
<evidence type="ECO:0008006" key="3">
    <source>
        <dbReference type="Google" id="ProtNLM"/>
    </source>
</evidence>
<dbReference type="EMBL" id="JOKQ01000001">
    <property type="protein sequence ID" value="KHN70421.1"/>
    <property type="molecule type" value="Genomic_DNA"/>
</dbReference>
<dbReference type="VEuPathDB" id="MicrosporidiaDB:M896_010740"/>
<dbReference type="GO" id="GO:0070390">
    <property type="term" value="C:transcription export complex 2"/>
    <property type="evidence" value="ECO:0007669"/>
    <property type="project" value="TreeGrafter"/>
</dbReference>
<organism evidence="1 2">
    <name type="scientific">Ordospora colligata OC4</name>
    <dbReference type="NCBI Taxonomy" id="1354746"/>
    <lineage>
        <taxon>Eukaryota</taxon>
        <taxon>Fungi</taxon>
        <taxon>Fungi incertae sedis</taxon>
        <taxon>Microsporidia</taxon>
        <taxon>Ordosporidae</taxon>
        <taxon>Ordospora</taxon>
    </lineage>
</organism>
<dbReference type="GO" id="GO:0006368">
    <property type="term" value="P:transcription elongation by RNA polymerase II"/>
    <property type="evidence" value="ECO:0007669"/>
    <property type="project" value="TreeGrafter"/>
</dbReference>
<dbReference type="Gene3D" id="1.10.10.10">
    <property type="entry name" value="Winged helix-like DNA-binding domain superfamily/Winged helix DNA-binding domain"/>
    <property type="match status" value="1"/>
</dbReference>
<comment type="caution">
    <text evidence="1">The sequence shown here is derived from an EMBL/GenBank/DDBJ whole genome shotgun (WGS) entry which is preliminary data.</text>
</comment>
<dbReference type="PANTHER" id="PTHR12732">
    <property type="entry name" value="UNCHARACTERIZED PROTEASOME COMPONENT REGION PCI-CONTAINING"/>
    <property type="match status" value="1"/>
</dbReference>
<keyword evidence="2" id="KW-1185">Reference proteome</keyword>
<protein>
    <recommendedName>
        <fullName evidence="3">PCI domain-containing protein</fullName>
    </recommendedName>
</protein>
<dbReference type="STRING" id="1354746.A0A0B2UH75"/>
<dbReference type="GO" id="GO:0003723">
    <property type="term" value="F:RNA binding"/>
    <property type="evidence" value="ECO:0007669"/>
    <property type="project" value="InterPro"/>
</dbReference>
<accession>A0A0B2UH75</accession>
<dbReference type="GO" id="GO:0003690">
    <property type="term" value="F:double-stranded DNA binding"/>
    <property type="evidence" value="ECO:0007669"/>
    <property type="project" value="InterPro"/>
</dbReference>
<evidence type="ECO:0000313" key="1">
    <source>
        <dbReference type="EMBL" id="KHN70421.1"/>
    </source>
</evidence>
<dbReference type="InterPro" id="IPR045114">
    <property type="entry name" value="Csn12-like"/>
</dbReference>
<sequence length="340" mass="39190">MDWVAELNARIDIQDAKYISMVFNTSRQWPADIDCSVINEVKQPFSALLKLHHAIHVEKAYGLLEQLSNGTIKHLGKEHWASCISKTIFYGIFQLRVPAGIRKISRLLYISHKALLQDCSSTFFYITNMLLETYRDTGELELAEDVFRNINPPVRKTREYFTFYFYKGVFALYSEMFEEAYTLFQIAFAYRRGQKTIAPFYFVSSLLTSRFPKYKYLQRFDCLYLLELACSIKKGAYSSINSGIDLAFANIQDYTIYRVLTIHCPLICLSNLMHQAYMDHGSDNKLEIQWIANAIGDSDLKETICLISNLISLGRIKGYISIAKMVVVLSRIDPFPSSVH</sequence>
<dbReference type="AlphaFoldDB" id="A0A0B2UH75"/>
<dbReference type="RefSeq" id="XP_014564463.1">
    <property type="nucleotide sequence ID" value="XM_014708977.1"/>
</dbReference>
<proteinExistence type="predicted"/>
<dbReference type="OrthoDB" id="2190904at2759"/>
<dbReference type="GO" id="GO:0000973">
    <property type="term" value="P:post-transcriptional tethering of RNA polymerase II gene DNA at nuclear periphery"/>
    <property type="evidence" value="ECO:0007669"/>
    <property type="project" value="TreeGrafter"/>
</dbReference>
<evidence type="ECO:0000313" key="2">
    <source>
        <dbReference type="Proteomes" id="UP000031056"/>
    </source>
</evidence>